<protein>
    <submittedName>
        <fullName evidence="2">Uncharacterized protein</fullName>
    </submittedName>
</protein>
<keyword evidence="1" id="KW-0812">Transmembrane</keyword>
<accession>A0A8B6EWX8</accession>
<dbReference type="Proteomes" id="UP000596742">
    <property type="component" value="Unassembled WGS sequence"/>
</dbReference>
<evidence type="ECO:0000256" key="1">
    <source>
        <dbReference type="SAM" id="Phobius"/>
    </source>
</evidence>
<gene>
    <name evidence="2" type="ORF">MGAL_10B053524</name>
</gene>
<proteinExistence type="predicted"/>
<dbReference type="OrthoDB" id="6117919at2759"/>
<dbReference type="EMBL" id="UYJE01005755">
    <property type="protein sequence ID" value="VDI40050.1"/>
    <property type="molecule type" value="Genomic_DNA"/>
</dbReference>
<feature type="non-terminal residue" evidence="2">
    <location>
        <position position="1"/>
    </location>
</feature>
<organism evidence="2 3">
    <name type="scientific">Mytilus galloprovincialis</name>
    <name type="common">Mediterranean mussel</name>
    <dbReference type="NCBI Taxonomy" id="29158"/>
    <lineage>
        <taxon>Eukaryota</taxon>
        <taxon>Metazoa</taxon>
        <taxon>Spiralia</taxon>
        <taxon>Lophotrochozoa</taxon>
        <taxon>Mollusca</taxon>
        <taxon>Bivalvia</taxon>
        <taxon>Autobranchia</taxon>
        <taxon>Pteriomorphia</taxon>
        <taxon>Mytilida</taxon>
        <taxon>Mytiloidea</taxon>
        <taxon>Mytilidae</taxon>
        <taxon>Mytilinae</taxon>
        <taxon>Mytilus</taxon>
    </lineage>
</organism>
<keyword evidence="1" id="KW-0472">Membrane</keyword>
<name>A0A8B6EWX8_MYTGA</name>
<comment type="caution">
    <text evidence="2">The sequence shown here is derived from an EMBL/GenBank/DDBJ whole genome shotgun (WGS) entry which is preliminary data.</text>
</comment>
<dbReference type="AlphaFoldDB" id="A0A8B6EWX8"/>
<keyword evidence="3" id="KW-1185">Reference proteome</keyword>
<feature type="transmembrane region" description="Helical" evidence="1">
    <location>
        <begin position="218"/>
        <end position="240"/>
    </location>
</feature>
<keyword evidence="1" id="KW-1133">Transmembrane helix</keyword>
<evidence type="ECO:0000313" key="2">
    <source>
        <dbReference type="EMBL" id="VDI40050.1"/>
    </source>
</evidence>
<reference evidence="2" key="1">
    <citation type="submission" date="2018-11" db="EMBL/GenBank/DDBJ databases">
        <authorList>
            <person name="Alioto T."/>
            <person name="Alioto T."/>
        </authorList>
    </citation>
    <scope>NUCLEOTIDE SEQUENCE</scope>
</reference>
<evidence type="ECO:0000313" key="3">
    <source>
        <dbReference type="Proteomes" id="UP000596742"/>
    </source>
</evidence>
<sequence>MTVHVQISVALFLNECPEKLMWTLRAKQLCGVEDKYMCLYDTNERSFRELCKESPEFHRPGNVFVISGNLQYFAGRPCYANRYQPHKWWTNGSSDCQYLKSSCNGEGQVPYDNGTIASDRKCRCDYTNYYTLVNSTRNKCHCDPIEEDCSCYRKRCNEDQVLTPDYDCVGVHQWTGRYVCPEYKQPKITDDNKMQQITICPDIEKDLSGTVHQSHARIAVTLTSGVLMILGLMTTIAFLINRNT</sequence>